<evidence type="ECO:0000256" key="8">
    <source>
        <dbReference type="HAMAP-Rule" id="MF_01937"/>
    </source>
</evidence>
<dbReference type="Proteomes" id="UP001497533">
    <property type="component" value="Chromosome"/>
</dbReference>
<dbReference type="EC" id="2.5.1.74" evidence="8 9"/>
<feature type="transmembrane region" description="Helical" evidence="8">
    <location>
        <begin position="176"/>
        <end position="196"/>
    </location>
</feature>
<comment type="catalytic activity">
    <reaction evidence="8">
        <text>an all-trans-polyprenyl diphosphate + 1,4-dihydroxy-2-naphthoate + H(+) = a 2-demethylmenaquinol + CO2 + diphosphate</text>
        <dbReference type="Rhea" id="RHEA:26478"/>
        <dbReference type="Rhea" id="RHEA-COMP:9563"/>
        <dbReference type="Rhea" id="RHEA-COMP:9564"/>
        <dbReference type="ChEBI" id="CHEBI:11173"/>
        <dbReference type="ChEBI" id="CHEBI:15378"/>
        <dbReference type="ChEBI" id="CHEBI:16526"/>
        <dbReference type="ChEBI" id="CHEBI:33019"/>
        <dbReference type="ChEBI" id="CHEBI:55437"/>
        <dbReference type="ChEBI" id="CHEBI:58914"/>
        <dbReference type="EC" id="2.5.1.74"/>
    </reaction>
</comment>
<keyword evidence="3 8" id="KW-1003">Cell membrane</keyword>
<dbReference type="HAMAP" id="MF_01937">
    <property type="entry name" value="MenA_1"/>
    <property type="match status" value="1"/>
</dbReference>
<accession>A0ABM9NPS4</accession>
<keyword evidence="6 8" id="KW-1133">Transmembrane helix</keyword>
<evidence type="ECO:0000313" key="11">
    <source>
        <dbReference type="Proteomes" id="UP001497533"/>
    </source>
</evidence>
<evidence type="ECO:0000256" key="6">
    <source>
        <dbReference type="ARBA" id="ARBA00022989"/>
    </source>
</evidence>
<feature type="transmembrane region" description="Helical" evidence="8">
    <location>
        <begin position="223"/>
        <end position="244"/>
    </location>
</feature>
<dbReference type="InterPro" id="IPR026046">
    <property type="entry name" value="UBIAD1"/>
</dbReference>
<sequence length="301" mass="34082">MTNYQKAWIESFRIKTLSLGFSSILIGSILAQFKNNFHWKIFFLLLITIFLLQILSNLANDYGDNIKGCDAFKRIGNLRGMQKGLINKSKMKKALKLNIFIICISGLILIFVSCKNLKDIIIFSIIGIASIISAITYTIGKKPYGYIGLGDIFVLFFFGWISVISTYYLQSNTFDTITLLPSTACGFLSVAVLNINNMRDIKNDIKSKKKTLVVRIGIKYAKIYHAIIIIIAILCFICFNLLYINNIKSWLFLLGIPMLINNILYVFKSSTAKSMNLLLEHMINSSLIINILFCIGIIFSK</sequence>
<feature type="transmembrane region" description="Helical" evidence="8">
    <location>
        <begin position="279"/>
        <end position="299"/>
    </location>
</feature>
<protein>
    <recommendedName>
        <fullName evidence="8 9">1,4-dihydroxy-2-naphthoate octaprenyltransferase</fullName>
        <shortName evidence="8">DHNA-octaprenyltransferase</shortName>
        <ecNumber evidence="8 9">2.5.1.74</ecNumber>
    </recommendedName>
</protein>
<feature type="transmembrane region" description="Helical" evidence="8">
    <location>
        <begin position="120"/>
        <end position="140"/>
    </location>
</feature>
<evidence type="ECO:0000313" key="10">
    <source>
        <dbReference type="EMBL" id="CAL1329475.1"/>
    </source>
</evidence>
<evidence type="ECO:0000256" key="4">
    <source>
        <dbReference type="ARBA" id="ARBA00022679"/>
    </source>
</evidence>
<keyword evidence="11" id="KW-1185">Reference proteome</keyword>
<evidence type="ECO:0000256" key="7">
    <source>
        <dbReference type="ARBA" id="ARBA00023136"/>
    </source>
</evidence>
<comment type="function">
    <text evidence="8">Conversion of 1,4-dihydroxy-2-naphthoate (DHNA) to demethylmenaquinone (DMK).</text>
</comment>
<keyword evidence="5 8" id="KW-0812">Transmembrane</keyword>
<name>A0ABM9NPS4_9GAMM</name>
<feature type="transmembrane region" description="Helical" evidence="8">
    <location>
        <begin position="12"/>
        <end position="31"/>
    </location>
</feature>
<dbReference type="Pfam" id="PF01040">
    <property type="entry name" value="UbiA"/>
    <property type="match status" value="1"/>
</dbReference>
<comment type="subcellular location">
    <subcellularLocation>
        <location evidence="8">Cell membrane</location>
        <topology evidence="8">Multi-pass membrane protein</topology>
    </subcellularLocation>
    <subcellularLocation>
        <location evidence="1">Membrane</location>
        <topology evidence="1">Multi-pass membrane protein</topology>
    </subcellularLocation>
</comment>
<dbReference type="PANTHER" id="PTHR13929:SF0">
    <property type="entry name" value="UBIA PRENYLTRANSFERASE DOMAIN-CONTAINING PROTEIN 1"/>
    <property type="match status" value="1"/>
</dbReference>
<reference evidence="10" key="1">
    <citation type="submission" date="2024-04" db="EMBL/GenBank/DDBJ databases">
        <authorList>
            <person name="Manzano-Marin A."/>
            <person name="Manzano-Marin A."/>
            <person name="Alejandro Manzano Marin A."/>
        </authorList>
    </citation>
    <scope>NUCLEOTIDE SEQUENCE [LARGE SCALE GENOMIC DNA]</scope>
    <source>
        <strain evidence="10">TABTEA</strain>
    </source>
</reference>
<evidence type="ECO:0000256" key="1">
    <source>
        <dbReference type="ARBA" id="ARBA00004141"/>
    </source>
</evidence>
<dbReference type="CDD" id="cd13962">
    <property type="entry name" value="PT_UbiA_UBIAD1"/>
    <property type="match status" value="1"/>
</dbReference>
<feature type="transmembrane region" description="Helical" evidence="8">
    <location>
        <begin position="97"/>
        <end position="114"/>
    </location>
</feature>
<dbReference type="PIRSF" id="PIRSF005355">
    <property type="entry name" value="UBIAD1"/>
    <property type="match status" value="1"/>
</dbReference>
<evidence type="ECO:0000256" key="2">
    <source>
        <dbReference type="ARBA" id="ARBA00022428"/>
    </source>
</evidence>
<feature type="transmembrane region" description="Helical" evidence="8">
    <location>
        <begin position="250"/>
        <end position="267"/>
    </location>
</feature>
<proteinExistence type="inferred from homology"/>
<comment type="similarity">
    <text evidence="8">Belongs to the MenA family. Type 1 subfamily.</text>
</comment>
<keyword evidence="2 8" id="KW-0474">Menaquinone biosynthesis</keyword>
<dbReference type="RefSeq" id="WP_341764933.1">
    <property type="nucleotide sequence ID" value="NZ_OZ034688.1"/>
</dbReference>
<dbReference type="InterPro" id="IPR004657">
    <property type="entry name" value="MenA"/>
</dbReference>
<evidence type="ECO:0000256" key="9">
    <source>
        <dbReference type="NCBIfam" id="TIGR00751"/>
    </source>
</evidence>
<dbReference type="PANTHER" id="PTHR13929">
    <property type="entry name" value="1,4-DIHYDROXY-2-NAPHTHOATE OCTAPRENYLTRANSFERASE"/>
    <property type="match status" value="1"/>
</dbReference>
<dbReference type="InterPro" id="IPR000537">
    <property type="entry name" value="UbiA_prenyltransferase"/>
</dbReference>
<comment type="pathway">
    <text evidence="8">Quinol/quinone metabolism; menaquinone biosynthesis; menaquinol from 1,4-dihydroxy-2-naphthoate: step 1/2.</text>
</comment>
<dbReference type="NCBIfam" id="TIGR00751">
    <property type="entry name" value="menA"/>
    <property type="match status" value="1"/>
</dbReference>
<organism evidence="10 11">
    <name type="scientific">Candidatus Providencia siddallii</name>
    <dbReference type="NCBI Taxonomy" id="1715285"/>
    <lineage>
        <taxon>Bacteria</taxon>
        <taxon>Pseudomonadati</taxon>
        <taxon>Pseudomonadota</taxon>
        <taxon>Gammaproteobacteria</taxon>
        <taxon>Enterobacterales</taxon>
        <taxon>Morganellaceae</taxon>
        <taxon>Providencia</taxon>
    </lineage>
</organism>
<evidence type="ECO:0000256" key="3">
    <source>
        <dbReference type="ARBA" id="ARBA00022475"/>
    </source>
</evidence>
<dbReference type="GO" id="GO:0046428">
    <property type="term" value="F:1,4-dihydroxy-2-naphthoate polyprenyltransferase activity"/>
    <property type="evidence" value="ECO:0007669"/>
    <property type="project" value="UniProtKB-EC"/>
</dbReference>
<feature type="transmembrane region" description="Helical" evidence="8">
    <location>
        <begin position="152"/>
        <end position="170"/>
    </location>
</feature>
<evidence type="ECO:0000256" key="5">
    <source>
        <dbReference type="ARBA" id="ARBA00022692"/>
    </source>
</evidence>
<dbReference type="Gene3D" id="1.20.120.1780">
    <property type="entry name" value="UbiA prenyltransferase"/>
    <property type="match status" value="1"/>
</dbReference>
<keyword evidence="4 8" id="KW-0808">Transferase</keyword>
<gene>
    <name evidence="8 10" type="primary">menA</name>
    <name evidence="10" type="ORF">PRHACTZTBTEA_566</name>
</gene>
<dbReference type="NCBIfam" id="NF004750">
    <property type="entry name" value="PRK06080.1-2"/>
    <property type="match status" value="1"/>
</dbReference>
<feature type="transmembrane region" description="Helical" evidence="8">
    <location>
        <begin position="37"/>
        <end position="55"/>
    </location>
</feature>
<dbReference type="EMBL" id="OZ034688">
    <property type="protein sequence ID" value="CAL1329475.1"/>
    <property type="molecule type" value="Genomic_DNA"/>
</dbReference>
<keyword evidence="7 8" id="KW-0472">Membrane</keyword>